<evidence type="ECO:0000259" key="5">
    <source>
        <dbReference type="Pfam" id="PF02872"/>
    </source>
</evidence>
<evidence type="ECO:0000313" key="7">
    <source>
        <dbReference type="Proteomes" id="UP000298438"/>
    </source>
</evidence>
<dbReference type="EMBL" id="SPVF01000153">
    <property type="protein sequence ID" value="TFW19033.1"/>
    <property type="molecule type" value="Genomic_DNA"/>
</dbReference>
<dbReference type="GO" id="GO:0000166">
    <property type="term" value="F:nucleotide binding"/>
    <property type="evidence" value="ECO:0007669"/>
    <property type="project" value="UniProtKB-KW"/>
</dbReference>
<accession>A0A4Y9SB44</accession>
<gene>
    <name evidence="6" type="ORF">E4L96_12245</name>
</gene>
<dbReference type="SUPFAM" id="SSF56300">
    <property type="entry name" value="Metallo-dependent phosphatases"/>
    <property type="match status" value="1"/>
</dbReference>
<protein>
    <submittedName>
        <fullName evidence="6">Bifunctional 2',3'-cyclic-nucleotide 2'-phosphodiesterase/3'-nucleotidase</fullName>
    </submittedName>
</protein>
<dbReference type="GO" id="GO:0046872">
    <property type="term" value="F:metal ion binding"/>
    <property type="evidence" value="ECO:0007669"/>
    <property type="project" value="InterPro"/>
</dbReference>
<dbReference type="InterPro" id="IPR036907">
    <property type="entry name" value="5'-Nucleotdase_C_sf"/>
</dbReference>
<dbReference type="AlphaFoldDB" id="A0A4Y9SB44"/>
<dbReference type="InterPro" id="IPR006146">
    <property type="entry name" value="5'-Nucleotdase_CS"/>
</dbReference>
<keyword evidence="3" id="KW-0378">Hydrolase</keyword>
<evidence type="ECO:0000313" key="6">
    <source>
        <dbReference type="EMBL" id="TFW19033.1"/>
    </source>
</evidence>
<dbReference type="GO" id="GO:0030288">
    <property type="term" value="C:outer membrane-bounded periplasmic space"/>
    <property type="evidence" value="ECO:0007669"/>
    <property type="project" value="TreeGrafter"/>
</dbReference>
<keyword evidence="2 3" id="KW-0732">Signal</keyword>
<proteinExistence type="inferred from homology"/>
<keyword evidence="7" id="KW-1185">Reference proteome</keyword>
<dbReference type="PANTHER" id="PTHR11575:SF6">
    <property type="entry name" value="2',3'-CYCLIC-NUCLEOTIDE 2'-PHOSPHODIESTERASE_3'-NUCLEOTIDASE"/>
    <property type="match status" value="1"/>
</dbReference>
<name>A0A4Y9SB44_9BURK</name>
<reference evidence="6 7" key="1">
    <citation type="submission" date="2019-03" db="EMBL/GenBank/DDBJ databases">
        <title>Draft Genome Sequence of Massilia arenosa sp. nov., a Novel Massilia Species Isolated from a Sandy-loam Maize Soil.</title>
        <authorList>
            <person name="Raths R."/>
            <person name="Peta V."/>
            <person name="Bucking H."/>
        </authorList>
    </citation>
    <scope>NUCLEOTIDE SEQUENCE [LARGE SCALE GENOMIC DNA]</scope>
    <source>
        <strain evidence="6 7">MC02</strain>
    </source>
</reference>
<dbReference type="PROSITE" id="PS00785">
    <property type="entry name" value="5_NUCLEOTIDASE_1"/>
    <property type="match status" value="1"/>
</dbReference>
<dbReference type="Pfam" id="PF02872">
    <property type="entry name" value="5_nucleotid_C"/>
    <property type="match status" value="1"/>
</dbReference>
<dbReference type="GO" id="GO:0016788">
    <property type="term" value="F:hydrolase activity, acting on ester bonds"/>
    <property type="evidence" value="ECO:0007669"/>
    <property type="project" value="InterPro"/>
</dbReference>
<dbReference type="GO" id="GO:0009166">
    <property type="term" value="P:nucleotide catabolic process"/>
    <property type="evidence" value="ECO:0007669"/>
    <property type="project" value="InterPro"/>
</dbReference>
<dbReference type="Pfam" id="PF00149">
    <property type="entry name" value="Metallophos"/>
    <property type="match status" value="1"/>
</dbReference>
<evidence type="ECO:0000256" key="3">
    <source>
        <dbReference type="RuleBase" id="RU362119"/>
    </source>
</evidence>
<feature type="domain" description="5'-Nucleotidase C-terminal" evidence="5">
    <location>
        <begin position="456"/>
        <end position="580"/>
    </location>
</feature>
<dbReference type="PRINTS" id="PR01607">
    <property type="entry name" value="APYRASEFAMLY"/>
</dbReference>
<comment type="similarity">
    <text evidence="1 3">Belongs to the 5'-nucleotidase family.</text>
</comment>
<evidence type="ECO:0000256" key="2">
    <source>
        <dbReference type="ARBA" id="ARBA00022729"/>
    </source>
</evidence>
<dbReference type="Gene3D" id="3.90.780.10">
    <property type="entry name" value="5'-Nucleotidase, C-terminal domain"/>
    <property type="match status" value="1"/>
</dbReference>
<feature type="domain" description="Calcineurin-like phosphoesterase" evidence="4">
    <location>
        <begin position="41"/>
        <end position="298"/>
    </location>
</feature>
<feature type="chain" id="PRO_5021510120" evidence="3">
    <location>
        <begin position="30"/>
        <end position="671"/>
    </location>
</feature>
<dbReference type="InterPro" id="IPR006179">
    <property type="entry name" value="5_nucleotidase/apyrase"/>
</dbReference>
<keyword evidence="3" id="KW-0547">Nucleotide-binding</keyword>
<dbReference type="OrthoDB" id="9803927at2"/>
<dbReference type="SUPFAM" id="SSF55816">
    <property type="entry name" value="5'-nucleotidase (syn. UDP-sugar hydrolase), C-terminal domain"/>
    <property type="match status" value="1"/>
</dbReference>
<sequence>MRPPCFAGLPMRSTALFLALAAAFPSSFAAPVAGTRATLAILETTDLHANVLSYDYFKLAHDQSFGLERTATLIAQARREFPNTLLFDDGDTIQGTALGDYEALVRPIGCDETLAVYKAMNRIGYDGASIGNHDFNFGLAYLRQVTGSRFDVPGLAQQAKACAGPNFPLVLANVYSVKTKQPIFAPYRIIDKTLQALDKDGKPVTATIRVGIIGFTPPGIMAWDKRWLEGRVYTEGIRETALKYIPEMRAQGADLIVAVSHGGLDNAPYSPQMENANWYLAQIPGAPIDAMLTGHSHQVFPNEKSTVAMFNLPGVDKVHGTVHGVPTVMANLWGKHLGVIRFEVAHDGHGWVVDKAQTKVEARSIQGVAPDPEIAKLIAGEHAATIAYVKTPVGSSEERLSTFFADVGDSAAVAVVNMAQADYVKRYIAANLPQYAQLPVLSVSAPFKSGAAGPSDYTDVPAGPLALNNAADLYLYPNTLTAVKVTGAQLKAWLERGAERFNRIDPARSEPQELVNTSFSGFNFDMVTSPEVRYEIDVTQPVGQRIRGLAYHGKPVVDAQEFIVATNNYRATGGGNFPGLNGSNVVIASPDANHDVLIAWLKQEKTLTRAALAQQRSWTFAKVKTAGPVVFHSAPAALPLVQQAGLANVVLLKQDDGSGKGFALYSLDLSR</sequence>
<feature type="signal peptide" evidence="3">
    <location>
        <begin position="1"/>
        <end position="29"/>
    </location>
</feature>
<evidence type="ECO:0000256" key="1">
    <source>
        <dbReference type="ARBA" id="ARBA00006654"/>
    </source>
</evidence>
<dbReference type="InterPro" id="IPR008334">
    <property type="entry name" value="5'-Nucleotdase_C"/>
</dbReference>
<comment type="caution">
    <text evidence="6">The sequence shown here is derived from an EMBL/GenBank/DDBJ whole genome shotgun (WGS) entry which is preliminary data.</text>
</comment>
<dbReference type="Gene3D" id="3.60.21.10">
    <property type="match status" value="1"/>
</dbReference>
<dbReference type="InterPro" id="IPR029052">
    <property type="entry name" value="Metallo-depent_PP-like"/>
</dbReference>
<dbReference type="InterPro" id="IPR004843">
    <property type="entry name" value="Calcineurin-like_PHP"/>
</dbReference>
<dbReference type="Proteomes" id="UP000298438">
    <property type="component" value="Unassembled WGS sequence"/>
</dbReference>
<organism evidence="6 7">
    <name type="scientific">Zemynaea arenosa</name>
    <dbReference type="NCBI Taxonomy" id="2561931"/>
    <lineage>
        <taxon>Bacteria</taxon>
        <taxon>Pseudomonadati</taxon>
        <taxon>Pseudomonadota</taxon>
        <taxon>Betaproteobacteria</taxon>
        <taxon>Burkholderiales</taxon>
        <taxon>Oxalobacteraceae</taxon>
        <taxon>Telluria group</taxon>
        <taxon>Zemynaea</taxon>
    </lineage>
</organism>
<dbReference type="NCBIfam" id="NF006938">
    <property type="entry name" value="PRK09420.1"/>
    <property type="match status" value="1"/>
</dbReference>
<dbReference type="PANTHER" id="PTHR11575">
    <property type="entry name" value="5'-NUCLEOTIDASE-RELATED"/>
    <property type="match status" value="1"/>
</dbReference>
<evidence type="ECO:0000259" key="4">
    <source>
        <dbReference type="Pfam" id="PF00149"/>
    </source>
</evidence>